<dbReference type="KEGG" id="mfq:MYF_01315"/>
<dbReference type="OrthoDB" id="9809878at2"/>
<name>A0A0A8E749_MESFC</name>
<evidence type="ECO:0000256" key="3">
    <source>
        <dbReference type="RuleBase" id="RU000524"/>
    </source>
</evidence>
<gene>
    <name evidence="4" type="primary">ssb</name>
    <name evidence="4" type="ORF">MYF_01315</name>
</gene>
<organism evidence="4 5">
    <name type="scientific">Mesomycoplasma flocculare ATCC 27399</name>
    <dbReference type="NCBI Taxonomy" id="743971"/>
    <lineage>
        <taxon>Bacteria</taxon>
        <taxon>Bacillati</taxon>
        <taxon>Mycoplasmatota</taxon>
        <taxon>Mycoplasmoidales</taxon>
        <taxon>Metamycoplasmataceae</taxon>
        <taxon>Mesomycoplasma</taxon>
    </lineage>
</organism>
<accession>A0A0A8E749</accession>
<dbReference type="NCBIfam" id="TIGR00621">
    <property type="entry name" value="ssb"/>
    <property type="match status" value="1"/>
</dbReference>
<dbReference type="SUPFAM" id="SSF50249">
    <property type="entry name" value="Nucleic acid-binding proteins"/>
    <property type="match status" value="1"/>
</dbReference>
<dbReference type="AlphaFoldDB" id="A0A0A8E749"/>
<dbReference type="Pfam" id="PF00436">
    <property type="entry name" value="SSB"/>
    <property type="match status" value="1"/>
</dbReference>
<dbReference type="HOGENOM" id="CLU_078758_6_2_14"/>
<evidence type="ECO:0000256" key="2">
    <source>
        <dbReference type="PROSITE-ProRule" id="PRU00252"/>
    </source>
</evidence>
<dbReference type="GO" id="GO:0003697">
    <property type="term" value="F:single-stranded DNA binding"/>
    <property type="evidence" value="ECO:0007669"/>
    <property type="project" value="InterPro"/>
</dbReference>
<protein>
    <recommendedName>
        <fullName evidence="3">Single-stranded DNA-binding protein</fullName>
    </recommendedName>
</protein>
<dbReference type="EMBL" id="CP007585">
    <property type="protein sequence ID" value="AJC49799.1"/>
    <property type="molecule type" value="Genomic_DNA"/>
</dbReference>
<sequence length="186" mass="21412">MNKIILIGRVSSKPVLLNTKSNLAFLRFNLAVSRRKYSHDGSQITDFIPIVAWRQNATLLDKLITVGSLLAIEGSLQGNRVISNTNAYITNYEVSLENFQTLETKDQLEMRRQKLSQKTSAPTFETIYDDPEMQEHLDFRHSIKTEDEKSQLFDLPTEITDNIATENKENPFADYWDIDDLDPNKE</sequence>
<dbReference type="InterPro" id="IPR011344">
    <property type="entry name" value="ssDNA-bd"/>
</dbReference>
<dbReference type="PROSITE" id="PS50935">
    <property type="entry name" value="SSB"/>
    <property type="match status" value="1"/>
</dbReference>
<dbReference type="CDD" id="cd04496">
    <property type="entry name" value="SSB_OBF"/>
    <property type="match status" value="1"/>
</dbReference>
<keyword evidence="5" id="KW-1185">Reference proteome</keyword>
<dbReference type="Proteomes" id="UP000031129">
    <property type="component" value="Chromosome"/>
</dbReference>
<dbReference type="InterPro" id="IPR012340">
    <property type="entry name" value="NA-bd_OB-fold"/>
</dbReference>
<reference evidence="4 5" key="1">
    <citation type="journal article" date="2015" name="Genome Announc.">
        <title>Complete Genome Sequence of Mycoplasma flocculare Strain Ms42T (ATCC 27399T).</title>
        <authorList>
            <person name="Calcutt M.J."/>
            <person name="Foecking M.F."/>
            <person name="Heidari M.B."/>
            <person name="McIntosh M.A."/>
        </authorList>
    </citation>
    <scope>NUCLEOTIDE SEQUENCE [LARGE SCALE GENOMIC DNA]</scope>
    <source>
        <strain evidence="5">ATCC 27399</strain>
    </source>
</reference>
<dbReference type="RefSeq" id="WP_002557676.1">
    <property type="nucleotide sequence ID" value="NZ_CP007585.1"/>
</dbReference>
<dbReference type="GO" id="GO:0006260">
    <property type="term" value="P:DNA replication"/>
    <property type="evidence" value="ECO:0007669"/>
    <property type="project" value="InterPro"/>
</dbReference>
<evidence type="ECO:0000313" key="4">
    <source>
        <dbReference type="EMBL" id="AJC49799.1"/>
    </source>
</evidence>
<proteinExistence type="predicted"/>
<keyword evidence="1 2" id="KW-0238">DNA-binding</keyword>
<dbReference type="InterPro" id="IPR000424">
    <property type="entry name" value="Primosome_PriB/ssb"/>
</dbReference>
<dbReference type="STRING" id="743971.MYF_01315"/>
<dbReference type="Gene3D" id="2.40.50.140">
    <property type="entry name" value="Nucleic acid-binding proteins"/>
    <property type="match status" value="1"/>
</dbReference>
<evidence type="ECO:0000256" key="1">
    <source>
        <dbReference type="ARBA" id="ARBA00023125"/>
    </source>
</evidence>
<evidence type="ECO:0000313" key="5">
    <source>
        <dbReference type="Proteomes" id="UP000031129"/>
    </source>
</evidence>